<name>A0A1B1DVN4_9APIC</name>
<feature type="domain" description="Plasmodium RESA N-terminal" evidence="1">
    <location>
        <begin position="101"/>
        <end position="225"/>
    </location>
</feature>
<gene>
    <name evidence="2" type="ORF">PCOAH_00011900</name>
</gene>
<evidence type="ECO:0000313" key="3">
    <source>
        <dbReference type="Proteomes" id="UP000092716"/>
    </source>
</evidence>
<dbReference type="InterPro" id="IPR019111">
    <property type="entry name" value="PRESA_N"/>
</dbReference>
<dbReference type="Proteomes" id="UP000092716">
    <property type="component" value="Chromosome 5"/>
</dbReference>
<dbReference type="KEGG" id="pcot:PCOAH_00011900"/>
<protein>
    <recommendedName>
        <fullName evidence="1">Plasmodium RESA N-terminal domain-containing protein</fullName>
    </recommendedName>
</protein>
<keyword evidence="3" id="KW-1185">Reference proteome</keyword>
<evidence type="ECO:0000313" key="2">
    <source>
        <dbReference type="EMBL" id="ANQ06851.1"/>
    </source>
</evidence>
<dbReference type="GeneID" id="30907916"/>
<reference evidence="3" key="1">
    <citation type="submission" date="2016-06" db="EMBL/GenBank/DDBJ databases">
        <title>First high quality genome sequence of Plasmodium coatneyi using continuous long reads from single molecule, real-time sequencing.</title>
        <authorList>
            <person name="Chien J.-T."/>
            <person name="Pakala S.B."/>
            <person name="Geraldo J.A."/>
            <person name="Lapp S.A."/>
            <person name="Barnwell J.W."/>
            <person name="Kissinger J.C."/>
            <person name="Galinski M.R."/>
            <person name="Humphrey J.C."/>
        </authorList>
    </citation>
    <scope>NUCLEOTIDE SEQUENCE [LARGE SCALE GENOMIC DNA]</scope>
    <source>
        <strain evidence="3">Hackeri</strain>
    </source>
</reference>
<dbReference type="VEuPathDB" id="PlasmoDB:PCOAH_00011900"/>
<dbReference type="AlphaFoldDB" id="A0A1B1DVN4"/>
<dbReference type="RefSeq" id="XP_019913546.1">
    <property type="nucleotide sequence ID" value="XM_020057999.1"/>
</dbReference>
<dbReference type="OrthoDB" id="381798at2759"/>
<dbReference type="Gene3D" id="6.10.280.180">
    <property type="entry name" value="Plasmodium RESA, N-terminal helical domain"/>
    <property type="match status" value="1"/>
</dbReference>
<evidence type="ECO:0000259" key="1">
    <source>
        <dbReference type="Pfam" id="PF09687"/>
    </source>
</evidence>
<proteinExistence type="predicted"/>
<dbReference type="InterPro" id="IPR044885">
    <property type="entry name" value="PRESA_N_sf"/>
</dbReference>
<organism evidence="2 3">
    <name type="scientific">Plasmodium coatneyi</name>
    <dbReference type="NCBI Taxonomy" id="208452"/>
    <lineage>
        <taxon>Eukaryota</taxon>
        <taxon>Sar</taxon>
        <taxon>Alveolata</taxon>
        <taxon>Apicomplexa</taxon>
        <taxon>Aconoidasida</taxon>
        <taxon>Haemosporida</taxon>
        <taxon>Plasmodiidae</taxon>
        <taxon>Plasmodium</taxon>
    </lineage>
</organism>
<sequence>MARMYTWKKFPMLLGLTTLLFIVWIGILSIHKGKYEDNRLDKLLMGCYPRSLASSSSYNYGEPPEQVHASYYENNNHLFYTQKYNDFYSTLSDIDLGDRVLTGQEINSLMESLGLILSKKKAKLVFFHYNNYMKKLFNDMMDRLWVEFATAAMRKGIPQEFQLFVWKKCDDEILDYFIERDELFLDKFQAFFPKGNVKITAKFFTFLGNYNKSWIEDLKRYELKWSKILMDGVNKYSPRW</sequence>
<accession>A0A1B1DVN4</accession>
<dbReference type="EMBL" id="CP016243">
    <property type="protein sequence ID" value="ANQ06851.1"/>
    <property type="molecule type" value="Genomic_DNA"/>
</dbReference>
<dbReference type="Pfam" id="PF09687">
    <property type="entry name" value="PRESAN"/>
    <property type="match status" value="1"/>
</dbReference>